<dbReference type="InterPro" id="IPR021351">
    <property type="entry name" value="DUF2969"/>
</dbReference>
<dbReference type="Proteomes" id="UP000777303">
    <property type="component" value="Unassembled WGS sequence"/>
</dbReference>
<dbReference type="AlphaFoldDB" id="A0A948TK33"/>
<name>A0A948TK33_9LACO</name>
<comment type="caution">
    <text evidence="1">The sequence shown here is derived from an EMBL/GenBank/DDBJ whole genome shotgun (WGS) entry which is preliminary data.</text>
</comment>
<reference evidence="1" key="1">
    <citation type="journal article" date="2021" name="PeerJ">
        <title>Extensive microbial diversity within the chicken gut microbiome revealed by metagenomics and culture.</title>
        <authorList>
            <person name="Gilroy R."/>
            <person name="Ravi A."/>
            <person name="Getino M."/>
            <person name="Pursley I."/>
            <person name="Horton D.L."/>
            <person name="Alikhan N.F."/>
            <person name="Baker D."/>
            <person name="Gharbi K."/>
            <person name="Hall N."/>
            <person name="Watson M."/>
            <person name="Adriaenssens E.M."/>
            <person name="Foster-Nyarko E."/>
            <person name="Jarju S."/>
            <person name="Secka A."/>
            <person name="Antonio M."/>
            <person name="Oren A."/>
            <person name="Chaudhuri R.R."/>
            <person name="La Ragione R."/>
            <person name="Hildebrand F."/>
            <person name="Pallen M.J."/>
        </authorList>
    </citation>
    <scope>NUCLEOTIDE SEQUENCE</scope>
    <source>
        <strain evidence="1">F6-6636</strain>
    </source>
</reference>
<dbReference type="Pfam" id="PF11184">
    <property type="entry name" value="DUF2969"/>
    <property type="match status" value="1"/>
</dbReference>
<organism evidence="1 2">
    <name type="scientific">Candidatus Paralactobacillus gallistercoris</name>
    <dbReference type="NCBI Taxonomy" id="2838724"/>
    <lineage>
        <taxon>Bacteria</taxon>
        <taxon>Bacillati</taxon>
        <taxon>Bacillota</taxon>
        <taxon>Bacilli</taxon>
        <taxon>Lactobacillales</taxon>
        <taxon>Lactobacillaceae</taxon>
        <taxon>Lactobacillus</taxon>
    </lineage>
</organism>
<reference evidence="1" key="2">
    <citation type="submission" date="2021-04" db="EMBL/GenBank/DDBJ databases">
        <authorList>
            <person name="Gilroy R."/>
        </authorList>
    </citation>
    <scope>NUCLEOTIDE SEQUENCE</scope>
    <source>
        <strain evidence="1">F6-6636</strain>
    </source>
</reference>
<protein>
    <submittedName>
        <fullName evidence="1">DUF2969 domain-containing protein</fullName>
    </submittedName>
</protein>
<proteinExistence type="predicted"/>
<dbReference type="EMBL" id="JAHLFS010000063">
    <property type="protein sequence ID" value="MBU3852080.1"/>
    <property type="molecule type" value="Genomic_DNA"/>
</dbReference>
<evidence type="ECO:0000313" key="1">
    <source>
        <dbReference type="EMBL" id="MBU3852080.1"/>
    </source>
</evidence>
<gene>
    <name evidence="1" type="ORF">H9901_05215</name>
</gene>
<accession>A0A948TK33</accession>
<evidence type="ECO:0000313" key="2">
    <source>
        <dbReference type="Proteomes" id="UP000777303"/>
    </source>
</evidence>
<sequence>MAKKNDNVNLVLEDETRQGKTIQVLRLAKQEIGYITHDHDRYAVHTGGVQVGNQKTLDDAIHALIAEYHLHQG</sequence>